<dbReference type="OrthoDB" id="9765195at2"/>
<dbReference type="Gene3D" id="3.20.20.80">
    <property type="entry name" value="Glycosidases"/>
    <property type="match status" value="1"/>
</dbReference>
<gene>
    <name evidence="13" type="ORF">QD47_01775</name>
</gene>
<dbReference type="GO" id="GO:0030245">
    <property type="term" value="P:cellulose catabolic process"/>
    <property type="evidence" value="ECO:0007669"/>
    <property type="project" value="UniProtKB-KW"/>
</dbReference>
<dbReference type="EC" id="3.2.1.21" evidence="3 12"/>
<evidence type="ECO:0000256" key="12">
    <source>
        <dbReference type="RuleBase" id="RU361175"/>
    </source>
</evidence>
<protein>
    <recommendedName>
        <fullName evidence="3 12">Beta-glucosidase</fullName>
        <ecNumber evidence="3 12">3.2.1.21</ecNumber>
    </recommendedName>
</protein>
<dbReference type="GO" id="GO:0008422">
    <property type="term" value="F:beta-glucosidase activity"/>
    <property type="evidence" value="ECO:0007669"/>
    <property type="project" value="UniProtKB-EC"/>
</dbReference>
<organism evidence="13 14">
    <name type="scientific">Paenibacillus terrae</name>
    <dbReference type="NCBI Taxonomy" id="159743"/>
    <lineage>
        <taxon>Bacteria</taxon>
        <taxon>Bacillati</taxon>
        <taxon>Bacillota</taxon>
        <taxon>Bacilli</taxon>
        <taxon>Bacillales</taxon>
        <taxon>Paenibacillaceae</taxon>
        <taxon>Paenibacillus</taxon>
    </lineage>
</organism>
<name>A0A0D7X839_9BACL</name>
<keyword evidence="5" id="KW-0136">Cellulose degradation</keyword>
<evidence type="ECO:0000313" key="13">
    <source>
        <dbReference type="EMBL" id="KJD47279.1"/>
    </source>
</evidence>
<evidence type="ECO:0000256" key="8">
    <source>
        <dbReference type="ARBA" id="ARBA00023326"/>
    </source>
</evidence>
<accession>A0A0D7X839</accession>
<dbReference type="Pfam" id="PF00232">
    <property type="entry name" value="Glyco_hydro_1"/>
    <property type="match status" value="1"/>
</dbReference>
<keyword evidence="14" id="KW-1185">Reference proteome</keyword>
<dbReference type="PROSITE" id="PS00572">
    <property type="entry name" value="GLYCOSYL_HYDROL_F1_1"/>
    <property type="match status" value="1"/>
</dbReference>
<keyword evidence="7 12" id="KW-0326">Glycosidase</keyword>
<dbReference type="GO" id="GO:0005829">
    <property type="term" value="C:cytosol"/>
    <property type="evidence" value="ECO:0007669"/>
    <property type="project" value="TreeGrafter"/>
</dbReference>
<feature type="binding site" evidence="10">
    <location>
        <position position="296"/>
    </location>
    <ligand>
        <name>substrate</name>
    </ligand>
</feature>
<dbReference type="InterPro" id="IPR001360">
    <property type="entry name" value="Glyco_hydro_1"/>
</dbReference>
<feature type="binding site" evidence="10">
    <location>
        <position position="121"/>
    </location>
    <ligand>
        <name>substrate</name>
    </ligand>
</feature>
<comment type="similarity">
    <text evidence="2 12">Belongs to the glycosyl hydrolase 1 family.</text>
</comment>
<keyword evidence="4 12" id="KW-0378">Hydrolase</keyword>
<feature type="binding site" evidence="10">
    <location>
        <position position="165"/>
    </location>
    <ligand>
        <name>substrate</name>
    </ligand>
</feature>
<dbReference type="PROSITE" id="PS00653">
    <property type="entry name" value="GLYCOSYL_HYDROL_F1_2"/>
    <property type="match status" value="1"/>
</dbReference>
<feature type="binding site" evidence="10">
    <location>
        <position position="20"/>
    </location>
    <ligand>
        <name>substrate</name>
    </ligand>
</feature>
<evidence type="ECO:0000256" key="3">
    <source>
        <dbReference type="ARBA" id="ARBA00012744"/>
    </source>
</evidence>
<feature type="active site" description="Nucleophile" evidence="9 11">
    <location>
        <position position="352"/>
    </location>
</feature>
<dbReference type="PATRIC" id="fig|159743.3.peg.396"/>
<proteinExistence type="inferred from homology"/>
<evidence type="ECO:0000313" key="14">
    <source>
        <dbReference type="Proteomes" id="UP000032534"/>
    </source>
</evidence>
<evidence type="ECO:0000256" key="5">
    <source>
        <dbReference type="ARBA" id="ARBA00023001"/>
    </source>
</evidence>
<feature type="binding site" evidence="10">
    <location>
        <begin position="405"/>
        <end position="406"/>
    </location>
    <ligand>
        <name>substrate</name>
    </ligand>
</feature>
<dbReference type="PANTHER" id="PTHR10353">
    <property type="entry name" value="GLYCOSYL HYDROLASE"/>
    <property type="match status" value="1"/>
</dbReference>
<dbReference type="FunFam" id="3.20.20.80:FF:000004">
    <property type="entry name" value="Beta-glucosidase 6-phospho-beta-glucosidase"/>
    <property type="match status" value="1"/>
</dbReference>
<dbReference type="PRINTS" id="PR00131">
    <property type="entry name" value="GLHYDRLASE1"/>
</dbReference>
<reference evidence="13 14" key="1">
    <citation type="submission" date="2014-11" db="EMBL/GenBank/DDBJ databases">
        <title>Draft Genome Sequences of Paenibacillus polymyxa NRRL B-30509 and Paenibacillus terrae NRRL B-30644, Strains from a Poultry Environment that Produce Tridecaptin A and Paenicidins.</title>
        <authorList>
            <person name="van Belkum M.J."/>
            <person name="Lohans C.T."/>
            <person name="Vederas J.C."/>
        </authorList>
    </citation>
    <scope>NUCLEOTIDE SEQUENCE [LARGE SCALE GENOMIC DNA]</scope>
    <source>
        <strain evidence="13 14">NRRL B-30644</strain>
    </source>
</reference>
<dbReference type="RefSeq" id="WP_044644509.1">
    <property type="nucleotide sequence ID" value="NZ_JTHP01000002.1"/>
</dbReference>
<dbReference type="NCBIfam" id="TIGR03356">
    <property type="entry name" value="BGL"/>
    <property type="match status" value="1"/>
</dbReference>
<dbReference type="InterPro" id="IPR017736">
    <property type="entry name" value="Glyco_hydro_1_beta-glucosidase"/>
</dbReference>
<evidence type="ECO:0000256" key="7">
    <source>
        <dbReference type="ARBA" id="ARBA00023295"/>
    </source>
</evidence>
<keyword evidence="8" id="KW-0624">Polysaccharide degradation</keyword>
<feature type="active site" description="Proton donor" evidence="9">
    <location>
        <position position="166"/>
    </location>
</feature>
<evidence type="ECO:0000256" key="1">
    <source>
        <dbReference type="ARBA" id="ARBA00000448"/>
    </source>
</evidence>
<evidence type="ECO:0000256" key="2">
    <source>
        <dbReference type="ARBA" id="ARBA00010838"/>
    </source>
</evidence>
<feature type="binding site" evidence="10">
    <location>
        <position position="398"/>
    </location>
    <ligand>
        <name>substrate</name>
    </ligand>
</feature>
<evidence type="ECO:0000256" key="6">
    <source>
        <dbReference type="ARBA" id="ARBA00023277"/>
    </source>
</evidence>
<evidence type="ECO:0000256" key="9">
    <source>
        <dbReference type="PIRSR" id="PIRSR617736-1"/>
    </source>
</evidence>
<dbReference type="InterPro" id="IPR017853">
    <property type="entry name" value="GH"/>
</dbReference>
<dbReference type="InterPro" id="IPR018120">
    <property type="entry name" value="Glyco_hydro_1_AS"/>
</dbReference>
<keyword evidence="6" id="KW-0119">Carbohydrate metabolism</keyword>
<sequence length="448" mass="51733">MTIFQFPQDFMWGTATAAYQIEGAYEEEGRGLSIWDTFAHTPGKVFNGDNGNVACDSYHRYEEDIRLMKELGIRTYRFSVSWPRIFPNGDGEVNQEGLDYYHRVVDMLNENGIEPFCTLYHWDLPQVLQDAGGWENRRTIQAFVQYAETMFREFHGKIHHWLTFNEPWCIAFLSNMLGVHAPGLTNLQTAINVGHHLLVAHGLSVRRFRELGTSGQIGIAPNVSWAVPYSTSEEDKAACARTVSLHSDWFLQPIYQGSYPQFLVDWFAEQGATVPIQEGDMGIISEPIDLIGINYYAMSVNRFNPEAGFLQSEEINMGFPVTDIGWPVESRGLYEILHYLQKYGNIDIYITENGACINDEVVNGKVQDDRRISYIQQHLVQVHRAIHDGLHVKGYMAWSLMDNFEWAEGYNMRFGMIHVDFRTLARTPKESYYWYRNVVSNNWLETRR</sequence>
<evidence type="ECO:0000256" key="11">
    <source>
        <dbReference type="PROSITE-ProRule" id="PRU10055"/>
    </source>
</evidence>
<dbReference type="Proteomes" id="UP000032534">
    <property type="component" value="Unassembled WGS sequence"/>
</dbReference>
<evidence type="ECO:0000256" key="4">
    <source>
        <dbReference type="ARBA" id="ARBA00022801"/>
    </source>
</evidence>
<dbReference type="AlphaFoldDB" id="A0A0D7X839"/>
<dbReference type="InterPro" id="IPR033132">
    <property type="entry name" value="GH_1_N_CS"/>
</dbReference>
<comment type="caution">
    <text evidence="13">The sequence shown here is derived from an EMBL/GenBank/DDBJ whole genome shotgun (WGS) entry which is preliminary data.</text>
</comment>
<evidence type="ECO:0000256" key="10">
    <source>
        <dbReference type="PIRSR" id="PIRSR617736-2"/>
    </source>
</evidence>
<comment type="catalytic activity">
    <reaction evidence="1 12">
        <text>Hydrolysis of terminal, non-reducing beta-D-glucosyl residues with release of beta-D-glucose.</text>
        <dbReference type="EC" id="3.2.1.21"/>
    </reaction>
</comment>
<dbReference type="EMBL" id="JTHP01000002">
    <property type="protein sequence ID" value="KJD47279.1"/>
    <property type="molecule type" value="Genomic_DNA"/>
</dbReference>
<dbReference type="SUPFAM" id="SSF51445">
    <property type="entry name" value="(Trans)glycosidases"/>
    <property type="match status" value="1"/>
</dbReference>
<dbReference type="PANTHER" id="PTHR10353:SF36">
    <property type="entry name" value="LP05116P"/>
    <property type="match status" value="1"/>
</dbReference>